<evidence type="ECO:0008006" key="4">
    <source>
        <dbReference type="Google" id="ProtNLM"/>
    </source>
</evidence>
<comment type="caution">
    <text evidence="2">The sequence shown here is derived from an EMBL/GenBank/DDBJ whole genome shotgun (WGS) entry which is preliminary data.</text>
</comment>
<dbReference type="OrthoDB" id="69311at2"/>
<gene>
    <name evidence="2" type="ORF">DEIPH_ctg025orf0013</name>
</gene>
<dbReference type="Proteomes" id="UP000020492">
    <property type="component" value="Unassembled WGS sequence"/>
</dbReference>
<keyword evidence="3" id="KW-1185">Reference proteome</keyword>
<dbReference type="AlphaFoldDB" id="A0A016QQ38"/>
<dbReference type="RefSeq" id="WP_034356317.1">
    <property type="nucleotide sequence ID" value="NZ_JHAC01000025.1"/>
</dbReference>
<evidence type="ECO:0000313" key="2">
    <source>
        <dbReference type="EMBL" id="EYB68183.1"/>
    </source>
</evidence>
<feature type="chain" id="PRO_5001485604" description="Lipoprotein" evidence="1">
    <location>
        <begin position="18"/>
        <end position="157"/>
    </location>
</feature>
<dbReference type="PROSITE" id="PS51257">
    <property type="entry name" value="PROKAR_LIPOPROTEIN"/>
    <property type="match status" value="1"/>
</dbReference>
<keyword evidence="1" id="KW-0732">Signal</keyword>
<proteinExistence type="predicted"/>
<accession>A0A016QQ38</accession>
<evidence type="ECO:0000313" key="3">
    <source>
        <dbReference type="Proteomes" id="UP000020492"/>
    </source>
</evidence>
<feature type="signal peptide" evidence="1">
    <location>
        <begin position="1"/>
        <end position="17"/>
    </location>
</feature>
<sequence>MRRHTRPALFLIAPLLAACGSSLLEQPNIDLSGSYVGRIVGQDGRSALIDVAVQEKDLRVSAAMTSRETGQSFTLVGTRSVYKASPVTVNTLAELGSGSACPGGFTERYQVQAVFERAGRNGAVGARGYVAYQTCDATTGGYSPSALNSGTLELTHR</sequence>
<dbReference type="EMBL" id="JHAC01000025">
    <property type="protein sequence ID" value="EYB68183.1"/>
    <property type="molecule type" value="Genomic_DNA"/>
</dbReference>
<evidence type="ECO:0000256" key="1">
    <source>
        <dbReference type="SAM" id="SignalP"/>
    </source>
</evidence>
<organism evidence="2 3">
    <name type="scientific">Deinococcus phoenicis</name>
    <dbReference type="NCBI Taxonomy" id="1476583"/>
    <lineage>
        <taxon>Bacteria</taxon>
        <taxon>Thermotogati</taxon>
        <taxon>Deinococcota</taxon>
        <taxon>Deinococci</taxon>
        <taxon>Deinococcales</taxon>
        <taxon>Deinococcaceae</taxon>
        <taxon>Deinococcus</taxon>
    </lineage>
</organism>
<reference evidence="2 3" key="1">
    <citation type="submission" date="2014-03" db="EMBL/GenBank/DDBJ databases">
        <title>Draft genome sequence of Deinococcus phoenicis 1P10ME.</title>
        <authorList>
            <person name="Stepanov V.G."/>
            <person name="Vaishampayan P."/>
            <person name="Venkateswaran K."/>
            <person name="Fox G.E."/>
        </authorList>
    </citation>
    <scope>NUCLEOTIDE SEQUENCE [LARGE SCALE GENOMIC DNA]</scope>
    <source>
        <strain evidence="2 3">1P10ME</strain>
    </source>
</reference>
<protein>
    <recommendedName>
        <fullName evidence="4">Lipoprotein</fullName>
    </recommendedName>
</protein>
<dbReference type="PATRIC" id="fig|1476583.3.peg.1526"/>
<name>A0A016QQ38_9DEIO</name>